<dbReference type="EMBL" id="BAAACF010000001">
    <property type="protein sequence ID" value="GAA0718567.1"/>
    <property type="molecule type" value="Genomic_DNA"/>
</dbReference>
<comment type="caution">
    <text evidence="2">The sequence shown here is derived from an EMBL/GenBank/DDBJ whole genome shotgun (WGS) entry which is preliminary data.</text>
</comment>
<dbReference type="Gene3D" id="3.40.50.10420">
    <property type="entry name" value="NagB/RpiA/CoA transferase-like"/>
    <property type="match status" value="1"/>
</dbReference>
<evidence type="ECO:0000313" key="2">
    <source>
        <dbReference type="EMBL" id="GAA0718567.1"/>
    </source>
</evidence>
<dbReference type="SUPFAM" id="SSF100950">
    <property type="entry name" value="NagB/RpiA/CoA transferase-like"/>
    <property type="match status" value="1"/>
</dbReference>
<dbReference type="RefSeq" id="WP_343766352.1">
    <property type="nucleotide sequence ID" value="NZ_BAAACF010000001.1"/>
</dbReference>
<dbReference type="Pfam" id="PF02589">
    <property type="entry name" value="LUD_dom"/>
    <property type="match status" value="1"/>
</dbReference>
<feature type="domain" description="LUD" evidence="1">
    <location>
        <begin position="14"/>
        <end position="207"/>
    </location>
</feature>
<accession>A0ABP3TV82</accession>
<sequence>MDKNLLWYLEKKVQRTIEGLKKNNMEGYYVKDEVELKEKLKELLKQNSTVTVGGSMTLFETGVIDYLRSGEYNFLDRYDEELSPADLKKLYRDAISADTYICSTNALTESGELYNIDGRGNRVAAMMFGPDQVIIIAGVNKIVKNLEEAETRIKTLAAPVNARRLNKNTTCAKLGYCAECTTDERICSAYVVLKRQLIKGRIKVIIVGKELGY</sequence>
<organism evidence="2 3">
    <name type="scientific">Clostridium malenominatum</name>
    <dbReference type="NCBI Taxonomy" id="1539"/>
    <lineage>
        <taxon>Bacteria</taxon>
        <taxon>Bacillati</taxon>
        <taxon>Bacillota</taxon>
        <taxon>Clostridia</taxon>
        <taxon>Eubacteriales</taxon>
        <taxon>Clostridiaceae</taxon>
        <taxon>Clostridium</taxon>
    </lineage>
</organism>
<dbReference type="PANTHER" id="PTHR36179:SF2">
    <property type="entry name" value="LUD DOMAIN-CONTAINING PROTEIN"/>
    <property type="match status" value="1"/>
</dbReference>
<dbReference type="InterPro" id="IPR024185">
    <property type="entry name" value="FTHF_cligase-like_sf"/>
</dbReference>
<evidence type="ECO:0000259" key="1">
    <source>
        <dbReference type="Pfam" id="PF02589"/>
    </source>
</evidence>
<dbReference type="Proteomes" id="UP001500339">
    <property type="component" value="Unassembled WGS sequence"/>
</dbReference>
<gene>
    <name evidence="2" type="ORF">GCM10008905_05560</name>
</gene>
<protein>
    <submittedName>
        <fullName evidence="2">Lactate utilization protein</fullName>
    </submittedName>
</protein>
<proteinExistence type="predicted"/>
<dbReference type="InterPro" id="IPR037171">
    <property type="entry name" value="NagB/RpiA_transferase-like"/>
</dbReference>
<evidence type="ECO:0000313" key="3">
    <source>
        <dbReference type="Proteomes" id="UP001500339"/>
    </source>
</evidence>
<dbReference type="PIRSF" id="PIRSF020269">
    <property type="entry name" value="DUF1121"/>
    <property type="match status" value="1"/>
</dbReference>
<name>A0ABP3TV82_9CLOT</name>
<dbReference type="InterPro" id="IPR003741">
    <property type="entry name" value="LUD_dom"/>
</dbReference>
<keyword evidence="3" id="KW-1185">Reference proteome</keyword>
<dbReference type="InterPro" id="IPR009501">
    <property type="entry name" value="UCP020269"/>
</dbReference>
<reference evidence="3" key="1">
    <citation type="journal article" date="2019" name="Int. J. Syst. Evol. Microbiol.">
        <title>The Global Catalogue of Microorganisms (GCM) 10K type strain sequencing project: providing services to taxonomists for standard genome sequencing and annotation.</title>
        <authorList>
            <consortium name="The Broad Institute Genomics Platform"/>
            <consortium name="The Broad Institute Genome Sequencing Center for Infectious Disease"/>
            <person name="Wu L."/>
            <person name="Ma J."/>
        </authorList>
    </citation>
    <scope>NUCLEOTIDE SEQUENCE [LARGE SCALE GENOMIC DNA]</scope>
    <source>
        <strain evidence="3">JCM 1405</strain>
    </source>
</reference>
<dbReference type="PANTHER" id="PTHR36179">
    <property type="entry name" value="LUD_DOM DOMAIN-CONTAINING PROTEIN"/>
    <property type="match status" value="1"/>
</dbReference>